<dbReference type="EC" id="7.2.1.1" evidence="16 17"/>
<keyword evidence="5 16" id="KW-0285">Flavoprotein</keyword>
<evidence type="ECO:0000256" key="12">
    <source>
        <dbReference type="ARBA" id="ARBA00023065"/>
    </source>
</evidence>
<dbReference type="PANTHER" id="PTHR37838:SF1">
    <property type="entry name" value="NA(+)-TRANSLOCATING NADH-QUINONE REDUCTASE SUBUNIT C"/>
    <property type="match status" value="1"/>
</dbReference>
<accession>A0A1X9NJD0</accession>
<evidence type="ECO:0000256" key="6">
    <source>
        <dbReference type="ARBA" id="ARBA00022643"/>
    </source>
</evidence>
<evidence type="ECO:0000256" key="10">
    <source>
        <dbReference type="ARBA" id="ARBA00023027"/>
    </source>
</evidence>
<feature type="domain" description="FMN-binding" evidence="18">
    <location>
        <begin position="143"/>
        <end position="243"/>
    </location>
</feature>
<dbReference type="PIRSF" id="PIRSF009437">
    <property type="entry name" value="NQR-1_subunit_C"/>
    <property type="match status" value="1"/>
</dbReference>
<dbReference type="HAMAP" id="MF_00427">
    <property type="entry name" value="NqrC"/>
    <property type="match status" value="1"/>
</dbReference>
<dbReference type="GO" id="GO:0005886">
    <property type="term" value="C:plasma membrane"/>
    <property type="evidence" value="ECO:0007669"/>
    <property type="project" value="UniProtKB-SubCell"/>
</dbReference>
<organism evidence="19 20">
    <name type="scientific">Oceanicoccus sagamiensis</name>
    <dbReference type="NCBI Taxonomy" id="716816"/>
    <lineage>
        <taxon>Bacteria</taxon>
        <taxon>Pseudomonadati</taxon>
        <taxon>Pseudomonadota</taxon>
        <taxon>Gammaproteobacteria</taxon>
        <taxon>Cellvibrionales</taxon>
        <taxon>Spongiibacteraceae</taxon>
        <taxon>Oceanicoccus</taxon>
    </lineage>
</organism>
<dbReference type="GO" id="GO:0010181">
    <property type="term" value="F:FMN binding"/>
    <property type="evidence" value="ECO:0007669"/>
    <property type="project" value="UniProtKB-UniRule"/>
</dbReference>
<keyword evidence="6 16" id="KW-0288">FMN</keyword>
<dbReference type="PANTHER" id="PTHR37838">
    <property type="entry name" value="NA(+)-TRANSLOCATING NADH-QUINONE REDUCTASE SUBUNIT C"/>
    <property type="match status" value="1"/>
</dbReference>
<dbReference type="InterPro" id="IPR010204">
    <property type="entry name" value="NqrC"/>
</dbReference>
<evidence type="ECO:0000256" key="7">
    <source>
        <dbReference type="ARBA" id="ARBA00022692"/>
    </source>
</evidence>
<dbReference type="NCBIfam" id="NF003749">
    <property type="entry name" value="PRK05346.1-5"/>
    <property type="match status" value="1"/>
</dbReference>
<keyword evidence="3" id="KW-0997">Cell inner membrane</keyword>
<dbReference type="STRING" id="716816.BST96_16585"/>
<evidence type="ECO:0000256" key="17">
    <source>
        <dbReference type="PIRNR" id="PIRNR009437"/>
    </source>
</evidence>
<evidence type="ECO:0000256" key="14">
    <source>
        <dbReference type="ARBA" id="ARBA00023136"/>
    </source>
</evidence>
<keyword evidence="8 16" id="KW-1278">Translocase</keyword>
<keyword evidence="10 16" id="KW-0520">NAD</keyword>
<dbReference type="Pfam" id="PF04205">
    <property type="entry name" value="FMN_bind"/>
    <property type="match status" value="1"/>
</dbReference>
<keyword evidence="2 16" id="KW-1003">Cell membrane</keyword>
<keyword evidence="9 16" id="KW-1133">Transmembrane helix</keyword>
<dbReference type="EMBL" id="CP019343">
    <property type="protein sequence ID" value="ARN75579.1"/>
    <property type="molecule type" value="Genomic_DNA"/>
</dbReference>
<keyword evidence="20" id="KW-1185">Reference proteome</keyword>
<dbReference type="SMART" id="SM00900">
    <property type="entry name" value="FMN_bind"/>
    <property type="match status" value="1"/>
</dbReference>
<keyword evidence="15 16" id="KW-0739">Sodium transport</keyword>
<dbReference type="GO" id="GO:0006814">
    <property type="term" value="P:sodium ion transport"/>
    <property type="evidence" value="ECO:0007669"/>
    <property type="project" value="UniProtKB-UniRule"/>
</dbReference>
<comment type="caution">
    <text evidence="16">Lacks conserved residue(s) required for the propagation of feature annotation.</text>
</comment>
<dbReference type="Proteomes" id="UP000193450">
    <property type="component" value="Chromosome"/>
</dbReference>
<sequence length="258" mass="27935">MANKETTSKTIIVALVLCIVCSLVVSSAAVLLKDQQDANKKLDRYSNILAAAGLLNEDESIEDQYQRLITARVVDLDTGRYTDAVDAATFDQRRAAKDNDLSEALSSADDLAKISRRENYSMVYLVLSEGELQKIILPVRGYGLWSTMRGFIALENDGNTIAGLGFSEHGETPGLGGEIDNPKWKSLWPGKKVYQNGEVEVGLIKGSVTPGSANADYEVDGLAGATLTSRGVTNLVHFWLGEKGFQKFLTNLRSGEAG</sequence>
<evidence type="ECO:0000313" key="20">
    <source>
        <dbReference type="Proteomes" id="UP000193450"/>
    </source>
</evidence>
<dbReference type="AlphaFoldDB" id="A0A1X9NJD0"/>
<keyword evidence="7 16" id="KW-0812">Transmembrane</keyword>
<dbReference type="NCBIfam" id="TIGR01938">
    <property type="entry name" value="nqrC"/>
    <property type="match status" value="1"/>
</dbReference>
<comment type="function">
    <text evidence="16">NQR complex catalyzes the reduction of ubiquinone-1 to ubiquinol by two successive reactions, coupled with the transport of Na(+) ions from the cytoplasm to the periplasm. NqrA to NqrE are probably involved in the second step, the conversion of ubisemiquinone to ubiquinol.</text>
</comment>
<protein>
    <recommendedName>
        <fullName evidence="16 17">Na(+)-translocating NADH-quinone reductase subunit C</fullName>
        <shortName evidence="16 17">Na(+)-NQR subunit C</shortName>
        <shortName evidence="16 17">Na(+)-translocating NQR subunit C</shortName>
        <ecNumber evidence="16 17">7.2.1.1</ecNumber>
    </recommendedName>
    <alternativeName>
        <fullName evidence="16 17">NQR complex subunit C</fullName>
    </alternativeName>
    <alternativeName>
        <fullName evidence="16 17">NQR-1 subunit C</fullName>
    </alternativeName>
</protein>
<dbReference type="GO" id="GO:0016655">
    <property type="term" value="F:oxidoreductase activity, acting on NAD(P)H, quinone or similar compound as acceptor"/>
    <property type="evidence" value="ECO:0007669"/>
    <property type="project" value="UniProtKB-UniRule"/>
</dbReference>
<evidence type="ECO:0000256" key="4">
    <source>
        <dbReference type="ARBA" id="ARBA00022553"/>
    </source>
</evidence>
<keyword evidence="13 16" id="KW-0830">Ubiquinone</keyword>
<comment type="subcellular location">
    <subcellularLocation>
        <location evidence="16">Cell membrane</location>
        <topology evidence="16">Single-pass membrane protein</topology>
    </subcellularLocation>
</comment>
<evidence type="ECO:0000256" key="2">
    <source>
        <dbReference type="ARBA" id="ARBA00022475"/>
    </source>
</evidence>
<comment type="cofactor">
    <cofactor evidence="16 17">
        <name>FMN</name>
        <dbReference type="ChEBI" id="CHEBI:58210"/>
    </cofactor>
</comment>
<evidence type="ECO:0000256" key="11">
    <source>
        <dbReference type="ARBA" id="ARBA00023053"/>
    </source>
</evidence>
<proteinExistence type="inferred from homology"/>
<evidence type="ECO:0000256" key="5">
    <source>
        <dbReference type="ARBA" id="ARBA00022630"/>
    </source>
</evidence>
<keyword evidence="4 16" id="KW-0597">Phosphoprotein</keyword>
<dbReference type="RefSeq" id="WP_085759762.1">
    <property type="nucleotide sequence ID" value="NZ_CP019343.1"/>
</dbReference>
<evidence type="ECO:0000256" key="8">
    <source>
        <dbReference type="ARBA" id="ARBA00022967"/>
    </source>
</evidence>
<evidence type="ECO:0000256" key="9">
    <source>
        <dbReference type="ARBA" id="ARBA00022989"/>
    </source>
</evidence>
<evidence type="ECO:0000259" key="18">
    <source>
        <dbReference type="SMART" id="SM00900"/>
    </source>
</evidence>
<keyword evidence="14 16" id="KW-0472">Membrane</keyword>
<feature type="modified residue" description="FMN phosphoryl threonine" evidence="16">
    <location>
        <position position="226"/>
    </location>
</feature>
<evidence type="ECO:0000256" key="1">
    <source>
        <dbReference type="ARBA" id="ARBA00022448"/>
    </source>
</evidence>
<evidence type="ECO:0000256" key="3">
    <source>
        <dbReference type="ARBA" id="ARBA00022519"/>
    </source>
</evidence>
<keyword evidence="12 16" id="KW-0406">Ion transport</keyword>
<keyword evidence="11 16" id="KW-0915">Sodium</keyword>
<keyword evidence="1 16" id="KW-0813">Transport</keyword>
<gene>
    <name evidence="16" type="primary">nqrC</name>
    <name evidence="19" type="ORF">BST96_16585</name>
</gene>
<evidence type="ECO:0000256" key="16">
    <source>
        <dbReference type="HAMAP-Rule" id="MF_00427"/>
    </source>
</evidence>
<comment type="subunit">
    <text evidence="16 17">Composed of six subunits; NqrA, NqrB, NqrC, NqrD, NqrE and NqrF.</text>
</comment>
<comment type="similarity">
    <text evidence="16 17">Belongs to the NqrC family.</text>
</comment>
<evidence type="ECO:0000256" key="13">
    <source>
        <dbReference type="ARBA" id="ARBA00023075"/>
    </source>
</evidence>
<reference evidence="19 20" key="1">
    <citation type="submission" date="2016-11" db="EMBL/GenBank/DDBJ databases">
        <title>Trade-off between light-utilization and light-protection in marine flavobacteria.</title>
        <authorList>
            <person name="Kumagai Y."/>
        </authorList>
    </citation>
    <scope>NUCLEOTIDE SEQUENCE [LARGE SCALE GENOMIC DNA]</scope>
    <source>
        <strain evidence="19 20">NBRC 107125</strain>
    </source>
</reference>
<evidence type="ECO:0000313" key="19">
    <source>
        <dbReference type="EMBL" id="ARN75579.1"/>
    </source>
</evidence>
<dbReference type="InterPro" id="IPR007329">
    <property type="entry name" value="FMN-bd"/>
</dbReference>
<dbReference type="OrthoDB" id="9786835at2"/>
<comment type="catalytic activity">
    <reaction evidence="16 17">
        <text>a ubiquinone + n Na(+)(in) + NADH + H(+) = a ubiquinol + n Na(+)(out) + NAD(+)</text>
        <dbReference type="Rhea" id="RHEA:47748"/>
        <dbReference type="Rhea" id="RHEA-COMP:9565"/>
        <dbReference type="Rhea" id="RHEA-COMP:9566"/>
        <dbReference type="ChEBI" id="CHEBI:15378"/>
        <dbReference type="ChEBI" id="CHEBI:16389"/>
        <dbReference type="ChEBI" id="CHEBI:17976"/>
        <dbReference type="ChEBI" id="CHEBI:29101"/>
        <dbReference type="ChEBI" id="CHEBI:57540"/>
        <dbReference type="ChEBI" id="CHEBI:57945"/>
        <dbReference type="EC" id="7.2.1.1"/>
    </reaction>
</comment>
<name>A0A1X9NJD0_9GAMM</name>
<dbReference type="KEGG" id="osg:BST96_16585"/>
<evidence type="ECO:0000256" key="15">
    <source>
        <dbReference type="ARBA" id="ARBA00023201"/>
    </source>
</evidence>